<dbReference type="InterPro" id="IPR037202">
    <property type="entry name" value="ESCRT_assembly_dom"/>
</dbReference>
<organism evidence="8 9">
    <name type="scientific">Ostreobium quekettii</name>
    <dbReference type="NCBI Taxonomy" id="121088"/>
    <lineage>
        <taxon>Eukaryota</taxon>
        <taxon>Viridiplantae</taxon>
        <taxon>Chlorophyta</taxon>
        <taxon>core chlorophytes</taxon>
        <taxon>Ulvophyceae</taxon>
        <taxon>TCBD clade</taxon>
        <taxon>Bryopsidales</taxon>
        <taxon>Ostreobineae</taxon>
        <taxon>Ostreobiaceae</taxon>
        <taxon>Ostreobium</taxon>
    </lineage>
</organism>
<dbReference type="Proteomes" id="UP000708148">
    <property type="component" value="Unassembled WGS sequence"/>
</dbReference>
<evidence type="ECO:0000259" key="7">
    <source>
        <dbReference type="PROSITE" id="PS51312"/>
    </source>
</evidence>
<evidence type="ECO:0000313" key="8">
    <source>
        <dbReference type="EMBL" id="CAD7699902.1"/>
    </source>
</evidence>
<evidence type="ECO:0000256" key="4">
    <source>
        <dbReference type="ARBA" id="ARBA00022927"/>
    </source>
</evidence>
<evidence type="ECO:0000256" key="6">
    <source>
        <dbReference type="SAM" id="MobiDB-lite"/>
    </source>
</evidence>
<dbReference type="InterPro" id="IPR052070">
    <property type="entry name" value="ESCRT-I_UEV_domain"/>
</dbReference>
<evidence type="ECO:0000256" key="5">
    <source>
        <dbReference type="PROSITE-ProRule" id="PRU00644"/>
    </source>
</evidence>
<sequence length="148" mass="16188">MQQERAAYEQCVKDMSLKTQELSLWLQKANGKADAGPIDPDTVIVPEDELCRQALESQAEDLAIEDCLYALDKALQNEVIGLDSYLKQVRQLCNKQFFARVLGAKVASRQSQHPIPARHGSGPGVPMPQGDSWAASGILMNPLAGQRA</sequence>
<dbReference type="Gene3D" id="6.10.140.820">
    <property type="match status" value="1"/>
</dbReference>
<dbReference type="SUPFAM" id="SSF140111">
    <property type="entry name" value="Endosomal sorting complex assembly domain"/>
    <property type="match status" value="1"/>
</dbReference>
<dbReference type="EMBL" id="CAJHUC010001133">
    <property type="protein sequence ID" value="CAD7699902.1"/>
    <property type="molecule type" value="Genomic_DNA"/>
</dbReference>
<keyword evidence="4 5" id="KW-0653">Protein transport</keyword>
<dbReference type="GO" id="GO:0043130">
    <property type="term" value="F:ubiquitin binding"/>
    <property type="evidence" value="ECO:0007669"/>
    <property type="project" value="TreeGrafter"/>
</dbReference>
<dbReference type="GO" id="GO:0008333">
    <property type="term" value="P:endosome to lysosome transport"/>
    <property type="evidence" value="ECO:0007669"/>
    <property type="project" value="TreeGrafter"/>
</dbReference>
<dbReference type="InterPro" id="IPR017916">
    <property type="entry name" value="SB_dom"/>
</dbReference>
<name>A0A8S1IYR6_9CHLO</name>
<dbReference type="PANTHER" id="PTHR23306:SF3">
    <property type="entry name" value="TUMOR SUPPRESSOR PROTEIN 101"/>
    <property type="match status" value="1"/>
</dbReference>
<comment type="caution">
    <text evidence="8">The sequence shown here is derived from an EMBL/GenBank/DDBJ whole genome shotgun (WGS) entry which is preliminary data.</text>
</comment>
<keyword evidence="9" id="KW-1185">Reference proteome</keyword>
<dbReference type="GO" id="GO:0000813">
    <property type="term" value="C:ESCRT I complex"/>
    <property type="evidence" value="ECO:0007669"/>
    <property type="project" value="TreeGrafter"/>
</dbReference>
<feature type="domain" description="SB" evidence="7">
    <location>
        <begin position="48"/>
        <end position="116"/>
    </location>
</feature>
<dbReference type="OrthoDB" id="306304at2759"/>
<evidence type="ECO:0000313" key="9">
    <source>
        <dbReference type="Proteomes" id="UP000708148"/>
    </source>
</evidence>
<gene>
    <name evidence="8" type="ORF">OSTQU699_LOCUS5261</name>
</gene>
<dbReference type="AlphaFoldDB" id="A0A8S1IYR6"/>
<accession>A0A8S1IYR6</accession>
<dbReference type="Pfam" id="PF09454">
    <property type="entry name" value="Vps23_core"/>
    <property type="match status" value="1"/>
</dbReference>
<evidence type="ECO:0000256" key="2">
    <source>
        <dbReference type="ARBA" id="ARBA00022448"/>
    </source>
</evidence>
<dbReference type="PANTHER" id="PTHR23306">
    <property type="entry name" value="TUMOR SUSCEPTIBILITY GENE 101 PROTEIN-RELATED"/>
    <property type="match status" value="1"/>
</dbReference>
<keyword evidence="3" id="KW-0967">Endosome</keyword>
<keyword evidence="2 5" id="KW-0813">Transport</keyword>
<proteinExistence type="predicted"/>
<feature type="region of interest" description="Disordered" evidence="6">
    <location>
        <begin position="110"/>
        <end position="131"/>
    </location>
</feature>
<protein>
    <recommendedName>
        <fullName evidence="7">SB domain-containing protein</fullName>
    </recommendedName>
</protein>
<evidence type="ECO:0000256" key="1">
    <source>
        <dbReference type="ARBA" id="ARBA00004177"/>
    </source>
</evidence>
<dbReference type="PROSITE" id="PS51312">
    <property type="entry name" value="SB"/>
    <property type="match status" value="1"/>
</dbReference>
<reference evidence="8" key="1">
    <citation type="submission" date="2020-12" db="EMBL/GenBank/DDBJ databases">
        <authorList>
            <person name="Iha C."/>
        </authorList>
    </citation>
    <scope>NUCLEOTIDE SEQUENCE</scope>
</reference>
<dbReference type="GO" id="GO:0015031">
    <property type="term" value="P:protein transport"/>
    <property type="evidence" value="ECO:0007669"/>
    <property type="project" value="UniProtKB-UniRule"/>
</dbReference>
<evidence type="ECO:0000256" key="3">
    <source>
        <dbReference type="ARBA" id="ARBA00022753"/>
    </source>
</evidence>
<comment type="subcellular location">
    <subcellularLocation>
        <location evidence="1">Endosome</location>
    </subcellularLocation>
</comment>